<keyword evidence="16" id="KW-1185">Reference proteome</keyword>
<reference evidence="15" key="1">
    <citation type="journal article" date="2020" name="bioRxiv">
        <title>Whole genome comparisons of ergot fungi reveals the divergence and evolution of species within the genus Claviceps are the result of varying mechanisms driving genome evolution and host range expansion.</title>
        <authorList>
            <person name="Wyka S.A."/>
            <person name="Mondo S.J."/>
            <person name="Liu M."/>
            <person name="Dettman J."/>
            <person name="Nalam V."/>
            <person name="Broders K.D."/>
        </authorList>
    </citation>
    <scope>NUCLEOTIDE SEQUENCE</scope>
    <source>
        <strain evidence="15">CCC 489</strain>
    </source>
</reference>
<evidence type="ECO:0000256" key="1">
    <source>
        <dbReference type="ARBA" id="ARBA00003555"/>
    </source>
</evidence>
<dbReference type="EC" id="1.1.1.302" evidence="4"/>
<evidence type="ECO:0000313" key="16">
    <source>
        <dbReference type="Proteomes" id="UP000811619"/>
    </source>
</evidence>
<dbReference type="GO" id="GO:0009231">
    <property type="term" value="P:riboflavin biosynthetic process"/>
    <property type="evidence" value="ECO:0007669"/>
    <property type="project" value="UniProtKB-KW"/>
</dbReference>
<keyword evidence="8" id="KW-0560">Oxidoreductase</keyword>
<dbReference type="Proteomes" id="UP000811619">
    <property type="component" value="Unassembled WGS sequence"/>
</dbReference>
<dbReference type="SUPFAM" id="SSF53597">
    <property type="entry name" value="Dihydrofolate reductase-like"/>
    <property type="match status" value="1"/>
</dbReference>
<evidence type="ECO:0000256" key="9">
    <source>
        <dbReference type="ARBA" id="ARBA00030073"/>
    </source>
</evidence>
<dbReference type="OrthoDB" id="5432at2759"/>
<dbReference type="InterPro" id="IPR002734">
    <property type="entry name" value="RibDG_C"/>
</dbReference>
<evidence type="ECO:0000256" key="8">
    <source>
        <dbReference type="ARBA" id="ARBA00023002"/>
    </source>
</evidence>
<name>A0A8K0NJA0_9HYPO</name>
<dbReference type="InterPro" id="IPR050765">
    <property type="entry name" value="Riboflavin_Biosynth_HTPR"/>
</dbReference>
<dbReference type="EMBL" id="SRPY01000250">
    <property type="protein sequence ID" value="KAG5926629.1"/>
    <property type="molecule type" value="Genomic_DNA"/>
</dbReference>
<feature type="region of interest" description="Disordered" evidence="13">
    <location>
        <begin position="13"/>
        <end position="34"/>
    </location>
</feature>
<comment type="catalytic activity">
    <reaction evidence="12">
        <text>2,5-diamino-6-(1-D-ribitylamino)pyrimidin-4(3H)-one 5'-phosphate + NADP(+) = 2,5-diamino-6-(1-D-ribosylamino)pyrimidin-4(3H)-one 5'-phosphate + NADPH + H(+)</text>
        <dbReference type="Rhea" id="RHEA:27278"/>
        <dbReference type="ChEBI" id="CHEBI:15378"/>
        <dbReference type="ChEBI" id="CHEBI:57783"/>
        <dbReference type="ChEBI" id="CHEBI:58349"/>
        <dbReference type="ChEBI" id="CHEBI:58890"/>
        <dbReference type="ChEBI" id="CHEBI:59545"/>
        <dbReference type="EC" id="1.1.1.302"/>
    </reaction>
</comment>
<evidence type="ECO:0000313" key="15">
    <source>
        <dbReference type="EMBL" id="KAG5926629.1"/>
    </source>
</evidence>
<keyword evidence="6" id="KW-0686">Riboflavin biosynthesis</keyword>
<sequence length="275" mass="28837">MAGAEKLTFAASSAAALEPHLPPPPTTTTATSPTRPFVTLTFATSLDSSLSLAPGVRTRLSGPASKAMTHYLRSRHAAILIGVSTLLADDPGLNCRLAGLPGATGQPRPIIVDPHARWTPRRTDKVLALCRAGAGLAPYVLTGVRTDELPADKTRLLHDHGGKYIHVAAAAPDARLRFSWRDMLGVLRAEGLASVMVEGGGHVINSLLDPAHHELVDAVIVTIAPTWLGRGGVVVSPDRVEDEEGRPSAAARLCGVSWLPLGEDVVLCGRLQAAP</sequence>
<organism evidence="15 16">
    <name type="scientific">Claviceps africana</name>
    <dbReference type="NCBI Taxonomy" id="83212"/>
    <lineage>
        <taxon>Eukaryota</taxon>
        <taxon>Fungi</taxon>
        <taxon>Dikarya</taxon>
        <taxon>Ascomycota</taxon>
        <taxon>Pezizomycotina</taxon>
        <taxon>Sordariomycetes</taxon>
        <taxon>Hypocreomycetidae</taxon>
        <taxon>Hypocreales</taxon>
        <taxon>Clavicipitaceae</taxon>
        <taxon>Claviceps</taxon>
    </lineage>
</organism>
<comment type="caution">
    <text evidence="15">The sequence shown here is derived from an EMBL/GenBank/DDBJ whole genome shotgun (WGS) entry which is preliminary data.</text>
</comment>
<comment type="function">
    <text evidence="1">Catalyzes an early step in riboflavin biosynthesis, the NADPH-dependent reduction of the ribose side chain of 2,5-diamino-6-ribosylamino-4(3H)-pyrimidinone 5'-phosphate, yielding 2,5-diamino-6-ribitylamino-4(3H)-pyrimidinone 5'-phosphate.</text>
</comment>
<evidence type="ECO:0000256" key="6">
    <source>
        <dbReference type="ARBA" id="ARBA00022619"/>
    </source>
</evidence>
<gene>
    <name evidence="15" type="ORF">E4U42_003109</name>
</gene>
<evidence type="ECO:0000256" key="2">
    <source>
        <dbReference type="ARBA" id="ARBA00005104"/>
    </source>
</evidence>
<evidence type="ECO:0000256" key="13">
    <source>
        <dbReference type="SAM" id="MobiDB-lite"/>
    </source>
</evidence>
<evidence type="ECO:0000256" key="11">
    <source>
        <dbReference type="ARBA" id="ARBA00047550"/>
    </source>
</evidence>
<dbReference type="GO" id="GO:0008703">
    <property type="term" value="F:5-amino-6-(5-phosphoribosylamino)uracil reductase activity"/>
    <property type="evidence" value="ECO:0007669"/>
    <property type="project" value="InterPro"/>
</dbReference>
<dbReference type="Pfam" id="PF01872">
    <property type="entry name" value="RibD_C"/>
    <property type="match status" value="1"/>
</dbReference>
<comment type="pathway">
    <text evidence="2">Cofactor biosynthesis; riboflavin biosynthesis.</text>
</comment>
<protein>
    <recommendedName>
        <fullName evidence="5">2,5-diamino-6-ribosylamino-4(3H)-pyrimidinone 5'-phosphate reductase</fullName>
        <ecNumber evidence="4">1.1.1.302</ecNumber>
    </recommendedName>
    <alternativeName>
        <fullName evidence="10">2,5-diamino-6-(5-phospho-D-ribosylamino)pyrimidin-4(3H)-one reductase</fullName>
    </alternativeName>
    <alternativeName>
        <fullName evidence="9">2,5-diamino-6-ribitylamino-4(3H)-pyrimidinone 5'-phosphate synthase</fullName>
    </alternativeName>
</protein>
<dbReference type="PANTHER" id="PTHR38011:SF7">
    <property type="entry name" value="2,5-DIAMINO-6-RIBOSYLAMINO-4(3H)-PYRIMIDINONE 5'-PHOSPHATE REDUCTASE"/>
    <property type="match status" value="1"/>
</dbReference>
<evidence type="ECO:0000256" key="5">
    <source>
        <dbReference type="ARBA" id="ARBA00015035"/>
    </source>
</evidence>
<evidence type="ECO:0000256" key="12">
    <source>
        <dbReference type="ARBA" id="ARBA00049020"/>
    </source>
</evidence>
<proteinExistence type="inferred from homology"/>
<evidence type="ECO:0000256" key="7">
    <source>
        <dbReference type="ARBA" id="ARBA00022857"/>
    </source>
</evidence>
<accession>A0A8K0NJA0</accession>
<dbReference type="Gene3D" id="3.40.430.10">
    <property type="entry name" value="Dihydrofolate Reductase, subunit A"/>
    <property type="match status" value="1"/>
</dbReference>
<evidence type="ECO:0000256" key="3">
    <source>
        <dbReference type="ARBA" id="ARBA00009723"/>
    </source>
</evidence>
<keyword evidence="7" id="KW-0521">NADP</keyword>
<evidence type="ECO:0000256" key="10">
    <source>
        <dbReference type="ARBA" id="ARBA00031630"/>
    </source>
</evidence>
<evidence type="ECO:0000256" key="4">
    <source>
        <dbReference type="ARBA" id="ARBA00012851"/>
    </source>
</evidence>
<dbReference type="AlphaFoldDB" id="A0A8K0NJA0"/>
<evidence type="ECO:0000259" key="14">
    <source>
        <dbReference type="Pfam" id="PF01872"/>
    </source>
</evidence>
<comment type="similarity">
    <text evidence="3">Belongs to the HTP reductase family.</text>
</comment>
<dbReference type="InterPro" id="IPR024072">
    <property type="entry name" value="DHFR-like_dom_sf"/>
</dbReference>
<feature type="domain" description="Bacterial bifunctional deaminase-reductase C-terminal" evidence="14">
    <location>
        <begin position="36"/>
        <end position="266"/>
    </location>
</feature>
<comment type="catalytic activity">
    <reaction evidence="11">
        <text>2,5-diamino-6-(1-D-ribitylamino)pyrimidin-4(3H)-one 5'-phosphate + NAD(+) = 2,5-diamino-6-(1-D-ribosylamino)pyrimidin-4(3H)-one 5'-phosphate + NADH + H(+)</text>
        <dbReference type="Rhea" id="RHEA:27274"/>
        <dbReference type="ChEBI" id="CHEBI:15378"/>
        <dbReference type="ChEBI" id="CHEBI:57540"/>
        <dbReference type="ChEBI" id="CHEBI:57945"/>
        <dbReference type="ChEBI" id="CHEBI:58890"/>
        <dbReference type="ChEBI" id="CHEBI:59545"/>
        <dbReference type="EC" id="1.1.1.302"/>
    </reaction>
</comment>
<dbReference type="PANTHER" id="PTHR38011">
    <property type="entry name" value="DIHYDROFOLATE REDUCTASE FAMILY PROTEIN (AFU_ORTHOLOGUE AFUA_8G06820)"/>
    <property type="match status" value="1"/>
</dbReference>